<comment type="cofactor">
    <cofactor evidence="13">
        <name>Mg(2+)</name>
        <dbReference type="ChEBI" id="CHEBI:18420"/>
    </cofactor>
</comment>
<evidence type="ECO:0000256" key="16">
    <source>
        <dbReference type="RuleBase" id="RU004013"/>
    </source>
</evidence>
<dbReference type="PRINTS" id="PR01243">
    <property type="entry name" value="NUCDPKINASE"/>
</dbReference>
<dbReference type="PROSITE" id="PS00469">
    <property type="entry name" value="NDPK"/>
    <property type="match status" value="1"/>
</dbReference>
<feature type="binding site" evidence="13 14">
    <location>
        <position position="93"/>
    </location>
    <ligand>
        <name>ATP</name>
        <dbReference type="ChEBI" id="CHEBI:30616"/>
    </ligand>
</feature>
<dbReference type="SMR" id="A0A0F3RFV9"/>
<feature type="binding site" evidence="13 14">
    <location>
        <position position="11"/>
    </location>
    <ligand>
        <name>ATP</name>
        <dbReference type="ChEBI" id="CHEBI:30616"/>
    </ligand>
</feature>
<sequence>MTIQYTFSMIKPDAIKRNKIGQVNTYLENAGLKIVAQKMKFLTKYEAACFYDEHRARPFFNSLVEYITSGAVVLQVLKGEDAITLNRTVMGATNPAEAEAGTIRKDLGESIEANSIHGSDSENSAKREIEFFFNKSEIIE</sequence>
<accession>A0A0F3RFV9</accession>
<evidence type="ECO:0000256" key="9">
    <source>
        <dbReference type="ARBA" id="ARBA00022777"/>
    </source>
</evidence>
<dbReference type="GO" id="GO:0005524">
    <property type="term" value="F:ATP binding"/>
    <property type="evidence" value="ECO:0007669"/>
    <property type="project" value="UniProtKB-UniRule"/>
</dbReference>
<keyword evidence="5 13" id="KW-0597">Phosphoprotein</keyword>
<feature type="domain" description="Nucleoside diphosphate kinase-like" evidence="17">
    <location>
        <begin position="3"/>
        <end position="140"/>
    </location>
</feature>
<feature type="binding site" evidence="13 14">
    <location>
        <position position="59"/>
    </location>
    <ligand>
        <name>ATP</name>
        <dbReference type="ChEBI" id="CHEBI:30616"/>
    </ligand>
</feature>
<feature type="binding site" evidence="13 14">
    <location>
        <position position="87"/>
    </location>
    <ligand>
        <name>ATP</name>
        <dbReference type="ChEBI" id="CHEBI:30616"/>
    </ligand>
</feature>
<dbReference type="GO" id="GO:0005737">
    <property type="term" value="C:cytoplasm"/>
    <property type="evidence" value="ECO:0007669"/>
    <property type="project" value="UniProtKB-SubCell"/>
</dbReference>
<dbReference type="GO" id="GO:0006183">
    <property type="term" value="P:GTP biosynthetic process"/>
    <property type="evidence" value="ECO:0007669"/>
    <property type="project" value="UniProtKB-UniRule"/>
</dbReference>
<dbReference type="GO" id="GO:0006241">
    <property type="term" value="P:CTP biosynthetic process"/>
    <property type="evidence" value="ECO:0007669"/>
    <property type="project" value="UniProtKB-UniRule"/>
</dbReference>
<dbReference type="GeneID" id="79936884"/>
<dbReference type="InterPro" id="IPR036850">
    <property type="entry name" value="NDK-like_dom_sf"/>
</dbReference>
<comment type="subunit">
    <text evidence="13">Homotetramer.</text>
</comment>
<feature type="binding site" evidence="13 14">
    <location>
        <position position="114"/>
    </location>
    <ligand>
        <name>ATP</name>
        <dbReference type="ChEBI" id="CHEBI:30616"/>
    </ligand>
</feature>
<comment type="catalytic activity">
    <reaction evidence="13 16">
        <text>a 2'-deoxyribonucleoside 5'-diphosphate + ATP = a 2'-deoxyribonucleoside 5'-triphosphate + ADP</text>
        <dbReference type="Rhea" id="RHEA:44640"/>
        <dbReference type="ChEBI" id="CHEBI:30616"/>
        <dbReference type="ChEBI" id="CHEBI:61560"/>
        <dbReference type="ChEBI" id="CHEBI:73316"/>
        <dbReference type="ChEBI" id="CHEBI:456216"/>
        <dbReference type="EC" id="2.7.4.6"/>
    </reaction>
</comment>
<evidence type="ECO:0000256" key="3">
    <source>
        <dbReference type="ARBA" id="ARBA00017632"/>
    </source>
</evidence>
<dbReference type="SMART" id="SM00562">
    <property type="entry name" value="NDK"/>
    <property type="match status" value="1"/>
</dbReference>
<keyword evidence="19" id="KW-1185">Reference proteome</keyword>
<evidence type="ECO:0000313" key="19">
    <source>
        <dbReference type="Proteomes" id="UP000033736"/>
    </source>
</evidence>
<comment type="similarity">
    <text evidence="1 13 14 15">Belongs to the NDK family.</text>
</comment>
<evidence type="ECO:0000256" key="12">
    <source>
        <dbReference type="ARBA" id="ARBA00023080"/>
    </source>
</evidence>
<evidence type="ECO:0000256" key="8">
    <source>
        <dbReference type="ARBA" id="ARBA00022741"/>
    </source>
</evidence>
<keyword evidence="7 13" id="KW-0479">Metal-binding</keyword>
<organism evidence="18 19">
    <name type="scientific">Rickettsia argasii T170-B</name>
    <dbReference type="NCBI Taxonomy" id="1268837"/>
    <lineage>
        <taxon>Bacteria</taxon>
        <taxon>Pseudomonadati</taxon>
        <taxon>Pseudomonadota</taxon>
        <taxon>Alphaproteobacteria</taxon>
        <taxon>Rickettsiales</taxon>
        <taxon>Rickettsiaceae</taxon>
        <taxon>Rickettsieae</taxon>
        <taxon>Rickettsia</taxon>
        <taxon>spotted fever group</taxon>
    </lineage>
</organism>
<evidence type="ECO:0000256" key="11">
    <source>
        <dbReference type="ARBA" id="ARBA00022842"/>
    </source>
</evidence>
<dbReference type="PATRIC" id="fig|1268837.3.peg.1680"/>
<dbReference type="Pfam" id="PF00334">
    <property type="entry name" value="NDK"/>
    <property type="match status" value="1"/>
</dbReference>
<protein>
    <recommendedName>
        <fullName evidence="3 13">Nucleoside diphosphate kinase</fullName>
        <shortName evidence="13">NDK</shortName>
        <shortName evidence="13">NDP kinase</shortName>
        <ecNumber evidence="2 13">2.7.4.6</ecNumber>
    </recommendedName>
    <alternativeName>
        <fullName evidence="13">Nucleoside-2-P kinase</fullName>
    </alternativeName>
</protein>
<dbReference type="InterPro" id="IPR034907">
    <property type="entry name" value="NDK-like_dom"/>
</dbReference>
<dbReference type="RefSeq" id="WP_010976767.1">
    <property type="nucleotide sequence ID" value="NZ_LAOQ01000006.1"/>
</dbReference>
<dbReference type="FunFam" id="3.30.70.141:FF:000003">
    <property type="entry name" value="Nucleoside diphosphate kinase"/>
    <property type="match status" value="1"/>
</dbReference>
<keyword evidence="8 13" id="KW-0547">Nucleotide-binding</keyword>
<evidence type="ECO:0000256" key="13">
    <source>
        <dbReference type="HAMAP-Rule" id="MF_00451"/>
    </source>
</evidence>
<dbReference type="NCBIfam" id="NF001908">
    <property type="entry name" value="PRK00668.1"/>
    <property type="match status" value="1"/>
</dbReference>
<dbReference type="GO" id="GO:0046872">
    <property type="term" value="F:metal ion binding"/>
    <property type="evidence" value="ECO:0007669"/>
    <property type="project" value="UniProtKB-KW"/>
</dbReference>
<proteinExistence type="inferred from homology"/>
<dbReference type="InterPro" id="IPR001564">
    <property type="entry name" value="Nucleoside_diP_kinase"/>
</dbReference>
<evidence type="ECO:0000256" key="2">
    <source>
        <dbReference type="ARBA" id="ARBA00012966"/>
    </source>
</evidence>
<keyword evidence="9 13" id="KW-0418">Kinase</keyword>
<reference evidence="18 19" key="1">
    <citation type="submission" date="2015-01" db="EMBL/GenBank/DDBJ databases">
        <title>Genome Sequencing of Rickettsiales /home/snadendla/prok_pipe/test/illegal_ec_num.txt.</title>
        <authorList>
            <person name="Daugherty S.C."/>
            <person name="Su Q."/>
            <person name="Abolude K."/>
            <person name="Beier-Sexton M."/>
            <person name="Carlyon J.A."/>
            <person name="Carter R."/>
            <person name="Day N.P."/>
            <person name="Dumler S.J."/>
            <person name="Dyachenko V."/>
            <person name="Godinez A."/>
            <person name="Kurtti T.J."/>
            <person name="Lichay M."/>
            <person name="Mullins K.E."/>
            <person name="Ott S."/>
            <person name="Pappas-Brown V."/>
            <person name="Paris D.H."/>
            <person name="Patel P."/>
            <person name="Richards A.L."/>
            <person name="Sadzewicz L."/>
            <person name="Sears K."/>
            <person name="Seidman D."/>
            <person name="Sengamalay N."/>
            <person name="Stenos J."/>
            <person name="Tallon L.J."/>
            <person name="Vincent G."/>
            <person name="Fraser C.M."/>
            <person name="Munderloh U."/>
            <person name="Dunning-Hotopp J.C."/>
        </authorList>
    </citation>
    <scope>NUCLEOTIDE SEQUENCE [LARGE SCALE GENOMIC DNA]</scope>
    <source>
        <strain evidence="18 19">T170-B</strain>
    </source>
</reference>
<comment type="caution">
    <text evidence="18">The sequence shown here is derived from an EMBL/GenBank/DDBJ whole genome shotgun (WGS) entry which is preliminary data.</text>
</comment>
<comment type="catalytic activity">
    <reaction evidence="13">
        <text>a ribonucleoside 5'-diphosphate + ATP = a ribonucleoside 5'-triphosphate + ADP</text>
        <dbReference type="Rhea" id="RHEA:18113"/>
        <dbReference type="ChEBI" id="CHEBI:30616"/>
        <dbReference type="ChEBI" id="CHEBI:57930"/>
        <dbReference type="ChEBI" id="CHEBI:61557"/>
        <dbReference type="ChEBI" id="CHEBI:456216"/>
        <dbReference type="EC" id="2.7.4.6"/>
    </reaction>
</comment>
<gene>
    <name evidence="13" type="primary">ndk</name>
    <name evidence="18" type="ORF">RAT170B_1455</name>
</gene>
<evidence type="ECO:0000256" key="15">
    <source>
        <dbReference type="RuleBase" id="RU004011"/>
    </source>
</evidence>
<evidence type="ECO:0000256" key="6">
    <source>
        <dbReference type="ARBA" id="ARBA00022679"/>
    </source>
</evidence>
<feature type="active site" description="Pros-phosphohistidine intermediate" evidence="13 14">
    <location>
        <position position="117"/>
    </location>
</feature>
<dbReference type="GO" id="GO:0004550">
    <property type="term" value="F:nucleoside diphosphate kinase activity"/>
    <property type="evidence" value="ECO:0007669"/>
    <property type="project" value="UniProtKB-UniRule"/>
</dbReference>
<evidence type="ECO:0000256" key="10">
    <source>
        <dbReference type="ARBA" id="ARBA00022840"/>
    </source>
</evidence>
<dbReference type="EC" id="2.7.4.6" evidence="2 13"/>
<evidence type="ECO:0000256" key="7">
    <source>
        <dbReference type="ARBA" id="ARBA00022723"/>
    </source>
</evidence>
<dbReference type="PANTHER" id="PTHR46161:SF3">
    <property type="entry name" value="NUCLEOSIDE DIPHOSPHATE KINASE DDB_G0292928-RELATED"/>
    <property type="match status" value="1"/>
</dbReference>
<keyword evidence="6 13" id="KW-0808">Transferase</keyword>
<name>A0A0F3RFV9_9RICK</name>
<evidence type="ECO:0000256" key="5">
    <source>
        <dbReference type="ARBA" id="ARBA00022553"/>
    </source>
</evidence>
<keyword evidence="10 13" id="KW-0067">ATP-binding</keyword>
<dbReference type="PANTHER" id="PTHR46161">
    <property type="entry name" value="NUCLEOSIDE DIPHOSPHATE KINASE"/>
    <property type="match status" value="1"/>
</dbReference>
<keyword evidence="12 13" id="KW-0546">Nucleotide metabolism</keyword>
<dbReference type="PROSITE" id="PS51374">
    <property type="entry name" value="NDPK_LIKE"/>
    <property type="match status" value="1"/>
</dbReference>
<dbReference type="Proteomes" id="UP000033736">
    <property type="component" value="Unassembled WGS sequence"/>
</dbReference>
<dbReference type="EMBL" id="LAOQ01000006">
    <property type="protein sequence ID" value="KJW04079.1"/>
    <property type="molecule type" value="Genomic_DNA"/>
</dbReference>
<evidence type="ECO:0000259" key="17">
    <source>
        <dbReference type="SMART" id="SM00562"/>
    </source>
</evidence>
<keyword evidence="11 13" id="KW-0460">Magnesium</keyword>
<dbReference type="SUPFAM" id="SSF54919">
    <property type="entry name" value="Nucleoside diphosphate kinase, NDK"/>
    <property type="match status" value="1"/>
</dbReference>
<dbReference type="InterPro" id="IPR023005">
    <property type="entry name" value="Nucleoside_diP_kinase_AS"/>
</dbReference>
<dbReference type="CDD" id="cd04413">
    <property type="entry name" value="NDPk_I"/>
    <property type="match status" value="1"/>
</dbReference>
<evidence type="ECO:0000256" key="1">
    <source>
        <dbReference type="ARBA" id="ARBA00008142"/>
    </source>
</evidence>
<dbReference type="GO" id="GO:0006228">
    <property type="term" value="P:UTP biosynthetic process"/>
    <property type="evidence" value="ECO:0007669"/>
    <property type="project" value="UniProtKB-UniRule"/>
</dbReference>
<comment type="function">
    <text evidence="13">Major role in the synthesis of nucleoside triphosphates other than ATP. The ATP gamma phosphate is transferred to the NDP beta phosphate via a ping-pong mechanism, using a phosphorylated active-site intermediate.</text>
</comment>
<feature type="binding site" evidence="13 14">
    <location>
        <position position="104"/>
    </location>
    <ligand>
        <name>ATP</name>
        <dbReference type="ChEBI" id="CHEBI:30616"/>
    </ligand>
</feature>
<keyword evidence="4 13" id="KW-0963">Cytoplasm</keyword>
<dbReference type="Gene3D" id="3.30.70.141">
    <property type="entry name" value="Nucleoside diphosphate kinase-like domain"/>
    <property type="match status" value="1"/>
</dbReference>
<dbReference type="AlphaFoldDB" id="A0A0F3RFV9"/>
<evidence type="ECO:0000313" key="18">
    <source>
        <dbReference type="EMBL" id="KJW04079.1"/>
    </source>
</evidence>
<comment type="subcellular location">
    <subcellularLocation>
        <location evidence="13">Cytoplasm</location>
    </subcellularLocation>
</comment>
<dbReference type="GeneID" id="95361814"/>
<evidence type="ECO:0000256" key="4">
    <source>
        <dbReference type="ARBA" id="ARBA00022490"/>
    </source>
</evidence>
<dbReference type="HAMAP" id="MF_00451">
    <property type="entry name" value="NDP_kinase"/>
    <property type="match status" value="1"/>
</dbReference>
<evidence type="ECO:0000256" key="14">
    <source>
        <dbReference type="PROSITE-ProRule" id="PRU00706"/>
    </source>
</evidence>